<protein>
    <submittedName>
        <fullName evidence="2">Uncharacterized protein</fullName>
    </submittedName>
</protein>
<dbReference type="OrthoDB" id="5429923at2759"/>
<keyword evidence="1" id="KW-0175">Coiled coil</keyword>
<sequence length="289" mass="31563">MATPWPQDEIWPTDYREHATNLSKYLQKALSAIDNGDGLPDASRGVRVALIGALTLIVKMQSTPDLGHVHEAVRNGQAEIKTAAENLAQHINSFKNDLNETNTNAQQTMEEVQRSSEIATDAKAAAKEATEIAEPSQRHAYANVLARGGLAASMHNPQNQKASPVQTLREIIINIRDPVTIANIRMMSPRSLKSHVDLAIEQSSNEHIENIKVVSSNQLNSGDLSIKTATTVDMVALRQFAEDWEQRIGNGATVRIPTYGVLVHGVLSHCACSKGSSECDEQQQKKCVD</sequence>
<evidence type="ECO:0000313" key="2">
    <source>
        <dbReference type="EMBL" id="EXK76453.1"/>
    </source>
</evidence>
<keyword evidence="3" id="KW-1185">Reference proteome</keyword>
<reference evidence="2 3" key="1">
    <citation type="submission" date="2011-11" db="EMBL/GenBank/DDBJ databases">
        <title>The Genome Sequence of Fusarium oxysporum PHW815.</title>
        <authorList>
            <consortium name="The Broad Institute Genome Sequencing Platform"/>
            <person name="Ma L.-J."/>
            <person name="Gale L.R."/>
            <person name="Schwartz D.C."/>
            <person name="Zhou S."/>
            <person name="Corby-Kistler H."/>
            <person name="Young S.K."/>
            <person name="Zeng Q."/>
            <person name="Gargeya S."/>
            <person name="Fitzgerald M."/>
            <person name="Haas B."/>
            <person name="Abouelleil A."/>
            <person name="Alvarado L."/>
            <person name="Arachchi H.M."/>
            <person name="Berlin A."/>
            <person name="Brown A."/>
            <person name="Chapman S.B."/>
            <person name="Chen Z."/>
            <person name="Dunbar C."/>
            <person name="Freedman E."/>
            <person name="Gearin G."/>
            <person name="Goldberg J."/>
            <person name="Griggs A."/>
            <person name="Gujja S."/>
            <person name="Heiman D."/>
            <person name="Howarth C."/>
            <person name="Larson L."/>
            <person name="Lui A."/>
            <person name="MacDonald P.J.P."/>
            <person name="Montmayeur A."/>
            <person name="Murphy C."/>
            <person name="Neiman D."/>
            <person name="Pearson M."/>
            <person name="Priest M."/>
            <person name="Roberts A."/>
            <person name="Saif S."/>
            <person name="Shea T."/>
            <person name="Shenoy N."/>
            <person name="Sisk P."/>
            <person name="Stolte C."/>
            <person name="Sykes S."/>
            <person name="Wortman J."/>
            <person name="Nusbaum C."/>
            <person name="Birren B."/>
        </authorList>
    </citation>
    <scope>NUCLEOTIDE SEQUENCE [LARGE SCALE GENOMIC DNA]</scope>
    <source>
        <strain evidence="2 3">54005</strain>
    </source>
</reference>
<dbReference type="Proteomes" id="UP000030663">
    <property type="component" value="Unassembled WGS sequence"/>
</dbReference>
<evidence type="ECO:0000256" key="1">
    <source>
        <dbReference type="SAM" id="Coils"/>
    </source>
</evidence>
<accession>X0BCA3</accession>
<dbReference type="AlphaFoldDB" id="X0BCA3"/>
<gene>
    <name evidence="2" type="ORF">FOQG_18804</name>
</gene>
<organism evidence="2 3">
    <name type="scientific">Fusarium oxysporum f. sp. raphani 54005</name>
    <dbReference type="NCBI Taxonomy" id="1089458"/>
    <lineage>
        <taxon>Eukaryota</taxon>
        <taxon>Fungi</taxon>
        <taxon>Dikarya</taxon>
        <taxon>Ascomycota</taxon>
        <taxon>Pezizomycotina</taxon>
        <taxon>Sordariomycetes</taxon>
        <taxon>Hypocreomycetidae</taxon>
        <taxon>Hypocreales</taxon>
        <taxon>Nectriaceae</taxon>
        <taxon>Fusarium</taxon>
        <taxon>Fusarium oxysporum species complex</taxon>
    </lineage>
</organism>
<proteinExistence type="predicted"/>
<name>X0BCA3_FUSOX</name>
<dbReference type="HOGENOM" id="CLU_031560_3_0_1"/>
<evidence type="ECO:0000313" key="3">
    <source>
        <dbReference type="Proteomes" id="UP000030663"/>
    </source>
</evidence>
<feature type="coiled-coil region" evidence="1">
    <location>
        <begin position="84"/>
        <end position="115"/>
    </location>
</feature>
<dbReference type="EMBL" id="JH658718">
    <property type="protein sequence ID" value="EXK76453.1"/>
    <property type="molecule type" value="Genomic_DNA"/>
</dbReference>